<sequence length="123" mass="14327">MEDAHLLKILSELLPGEKICFRAREGMTVVNSSSWSGTFFRYWNDESRKETLQVITNMVDRLCSKKEMTEFEEEILPSVRVGIQNLISTYAYDHPSCLILQEADFRLHQMLIRKKPTLLISSE</sequence>
<dbReference type="EMBL" id="KF740664">
    <property type="protein sequence ID" value="AHH01976.1"/>
    <property type="molecule type" value="Genomic_DNA"/>
</dbReference>
<dbReference type="KEGG" id="vg:18266437"/>
<proteinExistence type="predicted"/>
<evidence type="ECO:0000313" key="1">
    <source>
        <dbReference type="EMBL" id="AHH01976.1"/>
    </source>
</evidence>
<dbReference type="Proteomes" id="UP000202176">
    <property type="component" value="Segment"/>
</dbReference>
<gene>
    <name evidence="1" type="ORF">pv_410</name>
</gene>
<accession>W5S5H5</accession>
<dbReference type="RefSeq" id="YP_009001311.1">
    <property type="nucleotide sequence ID" value="NC_023423.1"/>
</dbReference>
<organism evidence="1 2">
    <name type="scientific">Pithovirus sibericum</name>
    <dbReference type="NCBI Taxonomy" id="1450746"/>
    <lineage>
        <taxon>Viruses</taxon>
        <taxon>Pithoviruses</taxon>
        <taxon>Orthopithovirinae</taxon>
        <taxon>Alphapithovirus</taxon>
        <taxon>Alphapithovirus sibericum</taxon>
    </lineage>
</organism>
<protein>
    <submittedName>
        <fullName evidence="1">Uncharacterized protein</fullName>
    </submittedName>
</protein>
<name>W5S5H5_9VIRU</name>
<reference evidence="1 2" key="1">
    <citation type="journal article" date="2014" name="Proc. Natl. Acad. Sci. U.S.A.">
        <title>Thirty-thousand-year-old distant relative of giant icosahedral DNA viruses with a pandoravirus morphology.</title>
        <authorList>
            <person name="Legendre M."/>
            <person name="Bartoli J."/>
            <person name="Shmakova L."/>
            <person name="Jeudy S."/>
            <person name="Labadie K."/>
            <person name="Adrait A."/>
            <person name="Lescot M."/>
            <person name="Poirot O."/>
            <person name="Bertaux L."/>
            <person name="Bruley C."/>
            <person name="Coute Y."/>
            <person name="Rivkina E."/>
            <person name="Abergel C."/>
            <person name="Claverie J.M."/>
        </authorList>
    </citation>
    <scope>NUCLEOTIDE SEQUENCE [LARGE SCALE GENOMIC DNA]</scope>
    <source>
        <strain evidence="1">P1084-T</strain>
    </source>
</reference>
<keyword evidence="2" id="KW-1185">Reference proteome</keyword>
<evidence type="ECO:0000313" key="2">
    <source>
        <dbReference type="Proteomes" id="UP000202176"/>
    </source>
</evidence>
<dbReference type="GeneID" id="18266437"/>